<evidence type="ECO:0000256" key="1">
    <source>
        <dbReference type="ARBA" id="ARBA00022737"/>
    </source>
</evidence>
<evidence type="ECO:0000313" key="3">
    <source>
        <dbReference type="Proteomes" id="UP001219933"/>
    </source>
</evidence>
<accession>A0AAF0ERF7</accession>
<dbReference type="Proteomes" id="UP001219933">
    <property type="component" value="Chromosome 3"/>
</dbReference>
<dbReference type="InterPro" id="IPR011990">
    <property type="entry name" value="TPR-like_helical_dom_sf"/>
</dbReference>
<gene>
    <name evidence="2" type="ORF">MCUN1_002005</name>
</gene>
<dbReference type="InterPro" id="IPR051222">
    <property type="entry name" value="PPR/CCM1_RNA-binding"/>
</dbReference>
<evidence type="ECO:0000313" key="2">
    <source>
        <dbReference type="EMBL" id="WFD35155.1"/>
    </source>
</evidence>
<keyword evidence="3" id="KW-1185">Reference proteome</keyword>
<reference evidence="2" key="1">
    <citation type="submission" date="2023-03" db="EMBL/GenBank/DDBJ databases">
        <title>Mating type loci evolution in Malassezia.</title>
        <authorList>
            <person name="Coelho M.A."/>
        </authorList>
    </citation>
    <scope>NUCLEOTIDE SEQUENCE</scope>
    <source>
        <strain evidence="2">CBS 11721</strain>
    </source>
</reference>
<sequence length="351" mass="38780">MIRGNADETFDAFLALEPHTTLSASEYHAIVRVLLHDHPRTRTTARRTLAVIEHAKKARSHAQSANHKLVYAELDELVRDAFLWNCVLASIASRQRHVPRDALDELFDVFAAGESAAAGDTHLANRFPNIVSYNTLLHAVVCHIPTTRTSGTAARTLHTEKLFEAAWDRLARDEHVVPDSVSWTTRIAFYTRTGKRGQIAECVKQMNDLGLLTTPAINAALWAYIALWRIERQGDVACVEQVYAHMKASQPLESTGVPTLPTLPRAELSVATCALLIRVLAARGNLSGALNVMHDLVAINGDTPASVYHTLFHGFARYGRSARLVSWHTDPANRKKSPLHCAVSAETTWHG</sequence>
<dbReference type="PANTHER" id="PTHR47942:SF63">
    <property type="entry name" value="PENTATRICOPEPTIDE REPEAT-CONTAINING PROTEIN"/>
    <property type="match status" value="1"/>
</dbReference>
<dbReference type="EMBL" id="CP119879">
    <property type="protein sequence ID" value="WFD35155.1"/>
    <property type="molecule type" value="Genomic_DNA"/>
</dbReference>
<keyword evidence="1" id="KW-0677">Repeat</keyword>
<protein>
    <recommendedName>
        <fullName evidence="4">Pentatricopeptide repeat-containing protein</fullName>
    </recommendedName>
</protein>
<dbReference type="AlphaFoldDB" id="A0AAF0ERF7"/>
<proteinExistence type="predicted"/>
<evidence type="ECO:0008006" key="4">
    <source>
        <dbReference type="Google" id="ProtNLM"/>
    </source>
</evidence>
<name>A0AAF0ERF7_9BASI</name>
<dbReference type="PANTHER" id="PTHR47942">
    <property type="entry name" value="TETRATRICOPEPTIDE REPEAT (TPR)-LIKE SUPERFAMILY PROTEIN-RELATED"/>
    <property type="match status" value="1"/>
</dbReference>
<organism evidence="2 3">
    <name type="scientific">Malassezia cuniculi</name>
    <dbReference type="NCBI Taxonomy" id="948313"/>
    <lineage>
        <taxon>Eukaryota</taxon>
        <taxon>Fungi</taxon>
        <taxon>Dikarya</taxon>
        <taxon>Basidiomycota</taxon>
        <taxon>Ustilaginomycotina</taxon>
        <taxon>Malasseziomycetes</taxon>
        <taxon>Malasseziales</taxon>
        <taxon>Malasseziaceae</taxon>
        <taxon>Malassezia</taxon>
    </lineage>
</organism>
<dbReference type="Gene3D" id="1.25.40.10">
    <property type="entry name" value="Tetratricopeptide repeat domain"/>
    <property type="match status" value="1"/>
</dbReference>